<feature type="transmembrane region" description="Helical" evidence="7">
    <location>
        <begin position="244"/>
        <end position="264"/>
    </location>
</feature>
<dbReference type="Pfam" id="PF01757">
    <property type="entry name" value="Acyl_transf_3"/>
    <property type="match status" value="1"/>
</dbReference>
<evidence type="ECO:0000256" key="5">
    <source>
        <dbReference type="ARBA" id="ARBA00022989"/>
    </source>
</evidence>
<gene>
    <name evidence="9" type="ORF">ABXZ32_04200</name>
</gene>
<feature type="domain" description="Acyltransferase 3" evidence="8">
    <location>
        <begin position="4"/>
        <end position="330"/>
    </location>
</feature>
<comment type="subcellular location">
    <subcellularLocation>
        <location evidence="1">Cell membrane</location>
        <topology evidence="1">Multi-pass membrane protein</topology>
    </subcellularLocation>
</comment>
<reference evidence="9 10" key="1">
    <citation type="submission" date="2024-07" db="EMBL/GenBank/DDBJ databases">
        <title>The genome sequence of type strain Sediminicola luteus GDMCC 1.2596T.</title>
        <authorList>
            <person name="Liu Y."/>
        </authorList>
    </citation>
    <scope>NUCLEOTIDE SEQUENCE [LARGE SCALE GENOMIC DNA]</scope>
    <source>
        <strain evidence="9 10">GDMCC 1.2596</strain>
    </source>
</reference>
<evidence type="ECO:0000259" key="8">
    <source>
        <dbReference type="Pfam" id="PF01757"/>
    </source>
</evidence>
<feature type="transmembrane region" description="Helical" evidence="7">
    <location>
        <begin position="78"/>
        <end position="97"/>
    </location>
</feature>
<feature type="transmembrane region" description="Helical" evidence="7">
    <location>
        <begin position="180"/>
        <end position="203"/>
    </location>
</feature>
<organism evidence="9 10">
    <name type="scientific">Sediminicola luteus</name>
    <dbReference type="NCBI Taxonomy" id="319238"/>
    <lineage>
        <taxon>Bacteria</taxon>
        <taxon>Pseudomonadati</taxon>
        <taxon>Bacteroidota</taxon>
        <taxon>Flavobacteriia</taxon>
        <taxon>Flavobacteriales</taxon>
        <taxon>Flavobacteriaceae</taxon>
        <taxon>Sediminicola</taxon>
    </lineage>
</organism>
<feature type="transmembrane region" description="Helical" evidence="7">
    <location>
        <begin position="37"/>
        <end position="57"/>
    </location>
</feature>
<feature type="transmembrane region" description="Helical" evidence="7">
    <location>
        <begin position="215"/>
        <end position="232"/>
    </location>
</feature>
<evidence type="ECO:0000256" key="1">
    <source>
        <dbReference type="ARBA" id="ARBA00004651"/>
    </source>
</evidence>
<evidence type="ECO:0000256" key="3">
    <source>
        <dbReference type="ARBA" id="ARBA00022475"/>
    </source>
</evidence>
<feature type="transmembrane region" description="Helical" evidence="7">
    <location>
        <begin position="12"/>
        <end position="31"/>
    </location>
</feature>
<evidence type="ECO:0000256" key="7">
    <source>
        <dbReference type="SAM" id="Phobius"/>
    </source>
</evidence>
<sequence length="348" mass="40730">MFLNSINNFRAIAILFIVAGHCFYISNIQFGAIWGPIIYNLINGGTVFFVFISGFLFHHLFYRKYEFNSFLKSKFKRLFLPYTILSIAPIILCFKFKPNFWIDGSSTFTPGILQDYAIPALKYFLSGEHMVAYWYIPFALLLFLFSPLHIAFIKLNLKIQIGVLSLLFVISSLIHRPSEFLMVFHSLLYFTPVYLFGILCSIHKESIYLKLKGKDLILLASALGFAALEVYFGNKGNYVKEFFVFNGVDLMLIQKTLLCLFFMVWLHRYEHFSNKYVNIVATTSFTIFFLHGYFLWILNYTKSYFGIYFSYPWIAYLSISLFLLLISVWTSLIVKKLLPKYSRYIIGY</sequence>
<keyword evidence="3" id="KW-1003">Cell membrane</keyword>
<evidence type="ECO:0000256" key="6">
    <source>
        <dbReference type="ARBA" id="ARBA00023136"/>
    </source>
</evidence>
<dbReference type="InterPro" id="IPR002656">
    <property type="entry name" value="Acyl_transf_3_dom"/>
</dbReference>
<feature type="transmembrane region" description="Helical" evidence="7">
    <location>
        <begin position="276"/>
        <end position="298"/>
    </location>
</feature>
<keyword evidence="5 7" id="KW-1133">Transmembrane helix</keyword>
<accession>A0ABV2TTI7</accession>
<protein>
    <submittedName>
        <fullName evidence="9">Acyltransferase</fullName>
        <ecNumber evidence="9">2.3.1.-</ecNumber>
    </submittedName>
</protein>
<keyword evidence="9" id="KW-0012">Acyltransferase</keyword>
<keyword evidence="9" id="KW-0808">Transferase</keyword>
<name>A0ABV2TTI7_9FLAO</name>
<dbReference type="PANTHER" id="PTHR40074:SF2">
    <property type="entry name" value="O-ACETYLTRANSFERASE WECH"/>
    <property type="match status" value="1"/>
</dbReference>
<evidence type="ECO:0000313" key="9">
    <source>
        <dbReference type="EMBL" id="MET7028581.1"/>
    </source>
</evidence>
<dbReference type="GO" id="GO:0016746">
    <property type="term" value="F:acyltransferase activity"/>
    <property type="evidence" value="ECO:0007669"/>
    <property type="project" value="UniProtKB-KW"/>
</dbReference>
<keyword evidence="6 7" id="KW-0472">Membrane</keyword>
<feature type="transmembrane region" description="Helical" evidence="7">
    <location>
        <begin position="313"/>
        <end position="334"/>
    </location>
</feature>
<evidence type="ECO:0000256" key="4">
    <source>
        <dbReference type="ARBA" id="ARBA00022692"/>
    </source>
</evidence>
<keyword evidence="10" id="KW-1185">Reference proteome</keyword>
<dbReference type="EMBL" id="JBEWYP010000002">
    <property type="protein sequence ID" value="MET7028581.1"/>
    <property type="molecule type" value="Genomic_DNA"/>
</dbReference>
<keyword evidence="4 7" id="KW-0812">Transmembrane</keyword>
<dbReference type="PANTHER" id="PTHR40074">
    <property type="entry name" value="O-ACETYLTRANSFERASE WECH"/>
    <property type="match status" value="1"/>
</dbReference>
<feature type="transmembrane region" description="Helical" evidence="7">
    <location>
        <begin position="157"/>
        <end position="174"/>
    </location>
</feature>
<evidence type="ECO:0000313" key="10">
    <source>
        <dbReference type="Proteomes" id="UP001549773"/>
    </source>
</evidence>
<comment type="caution">
    <text evidence="9">The sequence shown here is derived from an EMBL/GenBank/DDBJ whole genome shotgun (WGS) entry which is preliminary data.</text>
</comment>
<dbReference type="RefSeq" id="WP_354617418.1">
    <property type="nucleotide sequence ID" value="NZ_JBEWYP010000002.1"/>
</dbReference>
<proteinExistence type="inferred from homology"/>
<comment type="similarity">
    <text evidence="2">Belongs to the acyltransferase 3 family.</text>
</comment>
<dbReference type="Proteomes" id="UP001549773">
    <property type="component" value="Unassembled WGS sequence"/>
</dbReference>
<feature type="transmembrane region" description="Helical" evidence="7">
    <location>
        <begin position="132"/>
        <end position="150"/>
    </location>
</feature>
<dbReference type="EC" id="2.3.1.-" evidence="9"/>
<evidence type="ECO:0000256" key="2">
    <source>
        <dbReference type="ARBA" id="ARBA00007400"/>
    </source>
</evidence>